<evidence type="ECO:0000313" key="8">
    <source>
        <dbReference type="Proteomes" id="UP001182556"/>
    </source>
</evidence>
<feature type="compositionally biased region" description="Polar residues" evidence="3">
    <location>
        <begin position="1201"/>
        <end position="1211"/>
    </location>
</feature>
<proteinExistence type="inferred from homology"/>
<dbReference type="Pfam" id="PF00102">
    <property type="entry name" value="Y_phosphatase"/>
    <property type="match status" value="1"/>
</dbReference>
<feature type="region of interest" description="Disordered" evidence="3">
    <location>
        <begin position="884"/>
        <end position="1025"/>
    </location>
</feature>
<evidence type="ECO:0000256" key="1">
    <source>
        <dbReference type="ARBA" id="ARBA00009649"/>
    </source>
</evidence>
<comment type="similarity">
    <text evidence="1">Belongs to the protein-tyrosine phosphatase family. Non-receptor class subfamily.</text>
</comment>
<evidence type="ECO:0000256" key="2">
    <source>
        <dbReference type="ARBA" id="ARBA00013064"/>
    </source>
</evidence>
<dbReference type="Pfam" id="PF00581">
    <property type="entry name" value="Rhodanese"/>
    <property type="match status" value="1"/>
</dbReference>
<feature type="domain" description="Rhodanese" evidence="6">
    <location>
        <begin position="292"/>
        <end position="407"/>
    </location>
</feature>
<feature type="compositionally biased region" description="Low complexity" evidence="3">
    <location>
        <begin position="940"/>
        <end position="951"/>
    </location>
</feature>
<evidence type="ECO:0000259" key="4">
    <source>
        <dbReference type="PROSITE" id="PS50055"/>
    </source>
</evidence>
<sequence>MKDDTTPPGGSQNTSTSSSNPTTPGQSSTRRRNGPLGSIPNFPGVMAPRDPPPFFNSPTTSPPAPSPFSSPPVRPPGSLRLPSQPFAMPDAGAGSPASPWLHLAATSGAPTPSIDGPGSGPGRNSPHLGYPFERLNIGGSWSGANLWGDRQSVPDMGRRGSDDMSVEPPSSPNQPARDALSGPSLNPETLARYRMMAGKASATNGRGQSTDNGSGASTSSAMSTSPTPKPPLPPALAKRRASLPKNVLGGILSPPIVTGSKAPSPLASSTTSPSPNSGLKPLTPSSLGSLLHKASTLILDLRPPSAYQVSHLPSSYAVPVPSTLLRRPAFNLSKLVQMLSPKSSEAVSQWRDKSDIVLIDSDSTSLASNSSLEGVAGKFEREGYSGNMWFVRGGHAAAKANNVELVADDEDDMYDESGEDGSGALHVGKLGKLAFSQESTGSNLQSKQVTSPAVPPTPRGDMNGDPFASATSSHSSRTRRGPVPSLRGTIDPSALSLQGQFNSNSKGTGANFPAPQGKMQPANPFFDNIRQNLELSYGGGHERISLELPRETQERAGDLPPWLKELATMPEQDSAERLAEEFYKVELGEQKRLQAVMDWHSKSSGQVVATAPAGQRELDQKAKAELSGWSGGDASGENYFPYSITAGVERGTKNRYKNIWPYDFSRVRLESPPEEEGDYINASFVQPRGTSRRYIATQGPLDATYRDFWLLVWEQKVSVIVMLTKQYEGGTVKCGNYWQEQQYGPVRIKLESQSGGEDAKPSDVSGFDFGMATDSGNESTENIRRTFTISRDDKPDEAPRKIVQIQCTAWPDFDVPDSPQTLINLMRDVDQASCETCTTTRETDDRADHPPVLVHCSAGVGRTGTFIIVDAIVDALRRERRAQSSFTRGASSSLPASPSQQPLHGASLPSLPISTPVHSMIASRESSNERDSMDEGSGVSGSQSPLDSSDSAAHKYMLTPGSGSGDSSKSVSFLVPPTSGSANPSSSDSFSTAFSRSPSSFTQKEAKASPDGDLPAKPLPIGSTELGKVIPALEAKAAEMEHMDVDQDAATEPSEEDKRRAKYNDLFSRHRGGSSGSSAADSDVDFARRPSLATMSGRGSSDRWSSEKLSTNAPYTDIGVPVPITKSHERHRPPSPVTETNGLSPVAIVLEGMRMQRMSLVQSLRQYLYVHRAIVQIYLDMVDEDRRLGKELPIEDRPAFQSANSHGTSFSTDEEGPNKRRASPTELVPENTAAGARAAIAAGLAKRPSFKKMRSTAVDVITPEDETPPGSTSTSAASRPRRSSHQTKE</sequence>
<dbReference type="PANTHER" id="PTHR19134:SF561">
    <property type="entry name" value="PROTEIN TYROSINE PHOSPHATASE 36E, ISOFORM A"/>
    <property type="match status" value="1"/>
</dbReference>
<feature type="compositionally biased region" description="Low complexity" evidence="3">
    <location>
        <begin position="965"/>
        <end position="1002"/>
    </location>
</feature>
<dbReference type="Gene3D" id="3.40.250.10">
    <property type="entry name" value="Rhodanese-like domain"/>
    <property type="match status" value="1"/>
</dbReference>
<dbReference type="Gene3D" id="3.90.190.10">
    <property type="entry name" value="Protein tyrosine phosphatase superfamily"/>
    <property type="match status" value="1"/>
</dbReference>
<reference evidence="7" key="1">
    <citation type="submission" date="2023-02" db="EMBL/GenBank/DDBJ databases">
        <title>Identification and recombinant expression of a fungal hydrolase from Papiliotrema laurentii that hydrolyzes apple cutin and clears colloidal polyester polyurethane.</title>
        <authorList>
            <consortium name="DOE Joint Genome Institute"/>
            <person name="Roman V.A."/>
            <person name="Bojanowski C."/>
            <person name="Crable B.R."/>
            <person name="Wagner D.N."/>
            <person name="Hung C.S."/>
            <person name="Nadeau L.J."/>
            <person name="Schratz L."/>
            <person name="Haridas S."/>
            <person name="Pangilinan J."/>
            <person name="Lipzen A."/>
            <person name="Na H."/>
            <person name="Yan M."/>
            <person name="Ng V."/>
            <person name="Grigoriev I.V."/>
            <person name="Spatafora J.W."/>
            <person name="Barlow D."/>
            <person name="Biffinger J."/>
            <person name="Kelley-Loughnane N."/>
            <person name="Varaljay V.A."/>
            <person name="Crookes-Goodson W.J."/>
        </authorList>
    </citation>
    <scope>NUCLEOTIDE SEQUENCE</scope>
    <source>
        <strain evidence="7">5307AH</strain>
    </source>
</reference>
<evidence type="ECO:0000259" key="6">
    <source>
        <dbReference type="PROSITE" id="PS50206"/>
    </source>
</evidence>
<feature type="compositionally biased region" description="Low complexity" evidence="3">
    <location>
        <begin position="890"/>
        <end position="903"/>
    </location>
</feature>
<dbReference type="SMART" id="SM00194">
    <property type="entry name" value="PTPc"/>
    <property type="match status" value="1"/>
</dbReference>
<dbReference type="PROSITE" id="PS00383">
    <property type="entry name" value="TYR_PHOSPHATASE_1"/>
    <property type="match status" value="1"/>
</dbReference>
<dbReference type="EMBL" id="JAODAN010000005">
    <property type="protein sequence ID" value="KAK1924038.1"/>
    <property type="molecule type" value="Genomic_DNA"/>
</dbReference>
<dbReference type="InterPro" id="IPR000387">
    <property type="entry name" value="Tyr_Pase_dom"/>
</dbReference>
<dbReference type="InterPro" id="IPR050348">
    <property type="entry name" value="Protein-Tyr_Phosphatase"/>
</dbReference>
<feature type="compositionally biased region" description="Polar residues" evidence="3">
    <location>
        <begin position="437"/>
        <end position="451"/>
    </location>
</feature>
<feature type="region of interest" description="Disordered" evidence="3">
    <location>
        <begin position="1250"/>
        <end position="1289"/>
    </location>
</feature>
<dbReference type="SMART" id="SM00404">
    <property type="entry name" value="PTPc_motif"/>
    <property type="match status" value="1"/>
</dbReference>
<dbReference type="PROSITE" id="PS50056">
    <property type="entry name" value="TYR_PHOSPHATASE_2"/>
    <property type="match status" value="1"/>
</dbReference>
<evidence type="ECO:0000313" key="7">
    <source>
        <dbReference type="EMBL" id="KAK1924038.1"/>
    </source>
</evidence>
<feature type="compositionally biased region" description="Low complexity" evidence="3">
    <location>
        <begin position="1268"/>
        <end position="1278"/>
    </location>
</feature>
<dbReference type="SUPFAM" id="SSF52799">
    <property type="entry name" value="(Phosphotyrosine protein) phosphatases II"/>
    <property type="match status" value="1"/>
</dbReference>
<dbReference type="InterPro" id="IPR003595">
    <property type="entry name" value="Tyr_Pase_cat"/>
</dbReference>
<organism evidence="7 8">
    <name type="scientific">Papiliotrema laurentii</name>
    <name type="common">Cryptococcus laurentii</name>
    <dbReference type="NCBI Taxonomy" id="5418"/>
    <lineage>
        <taxon>Eukaryota</taxon>
        <taxon>Fungi</taxon>
        <taxon>Dikarya</taxon>
        <taxon>Basidiomycota</taxon>
        <taxon>Agaricomycotina</taxon>
        <taxon>Tremellomycetes</taxon>
        <taxon>Tremellales</taxon>
        <taxon>Rhynchogastremaceae</taxon>
        <taxon>Papiliotrema</taxon>
    </lineage>
</organism>
<dbReference type="PROSITE" id="PS50206">
    <property type="entry name" value="RHODANESE_3"/>
    <property type="match status" value="1"/>
</dbReference>
<dbReference type="PANTHER" id="PTHR19134">
    <property type="entry name" value="RECEPTOR-TYPE TYROSINE-PROTEIN PHOSPHATASE"/>
    <property type="match status" value="1"/>
</dbReference>
<protein>
    <recommendedName>
        <fullName evidence="2">protein-tyrosine-phosphatase</fullName>
        <ecNumber evidence="2">3.1.3.48</ecNumber>
    </recommendedName>
</protein>
<feature type="compositionally biased region" description="Polar residues" evidence="3">
    <location>
        <begin position="201"/>
        <end position="212"/>
    </location>
</feature>
<keyword evidence="8" id="KW-1185">Reference proteome</keyword>
<dbReference type="EC" id="3.1.3.48" evidence="2"/>
<name>A0AAD9D0R1_PAPLA</name>
<dbReference type="Proteomes" id="UP001182556">
    <property type="component" value="Unassembled WGS sequence"/>
</dbReference>
<feature type="region of interest" description="Disordered" evidence="3">
    <location>
        <begin position="1"/>
        <end position="237"/>
    </location>
</feature>
<feature type="compositionally biased region" description="Pro residues" evidence="3">
    <location>
        <begin position="49"/>
        <end position="75"/>
    </location>
</feature>
<feature type="domain" description="Tyrosine specific protein phosphatases" evidence="5">
    <location>
        <begin position="820"/>
        <end position="872"/>
    </location>
</feature>
<feature type="region of interest" description="Disordered" evidence="3">
    <location>
        <begin position="1090"/>
        <end position="1140"/>
    </location>
</feature>
<dbReference type="InterPro" id="IPR036873">
    <property type="entry name" value="Rhodanese-like_dom_sf"/>
</dbReference>
<feature type="compositionally biased region" description="Low complexity" evidence="3">
    <location>
        <begin position="213"/>
        <end position="226"/>
    </location>
</feature>
<feature type="region of interest" description="Disordered" evidence="3">
    <location>
        <begin position="437"/>
        <end position="512"/>
    </location>
</feature>
<dbReference type="InterPro" id="IPR029021">
    <property type="entry name" value="Prot-tyrosine_phosphatase-like"/>
</dbReference>
<dbReference type="PROSITE" id="PS50055">
    <property type="entry name" value="TYR_PHOSPHATASE_PTP"/>
    <property type="match status" value="1"/>
</dbReference>
<accession>A0AAD9D0R1</accession>
<feature type="region of interest" description="Disordered" evidence="3">
    <location>
        <begin position="254"/>
        <end position="284"/>
    </location>
</feature>
<feature type="domain" description="Tyrosine-protein phosphatase" evidence="4">
    <location>
        <begin position="653"/>
        <end position="879"/>
    </location>
</feature>
<dbReference type="GO" id="GO:0004725">
    <property type="term" value="F:protein tyrosine phosphatase activity"/>
    <property type="evidence" value="ECO:0007669"/>
    <property type="project" value="UniProtKB-EC"/>
</dbReference>
<feature type="compositionally biased region" description="Low complexity" evidence="3">
    <location>
        <begin position="1"/>
        <end position="28"/>
    </location>
</feature>
<comment type="caution">
    <text evidence="7">The sequence shown here is derived from an EMBL/GenBank/DDBJ whole genome shotgun (WGS) entry which is preliminary data.</text>
</comment>
<dbReference type="SUPFAM" id="SSF52821">
    <property type="entry name" value="Rhodanese/Cell cycle control phosphatase"/>
    <property type="match status" value="1"/>
</dbReference>
<evidence type="ECO:0000259" key="5">
    <source>
        <dbReference type="PROSITE" id="PS50056"/>
    </source>
</evidence>
<dbReference type="PRINTS" id="PR00700">
    <property type="entry name" value="PRTYPHPHTASE"/>
</dbReference>
<dbReference type="InterPro" id="IPR000242">
    <property type="entry name" value="PTP_cat"/>
</dbReference>
<dbReference type="InterPro" id="IPR001763">
    <property type="entry name" value="Rhodanese-like_dom"/>
</dbReference>
<evidence type="ECO:0000256" key="3">
    <source>
        <dbReference type="SAM" id="MobiDB-lite"/>
    </source>
</evidence>
<feature type="compositionally biased region" description="Polar residues" evidence="3">
    <location>
        <begin position="495"/>
        <end position="508"/>
    </location>
</feature>
<gene>
    <name evidence="7" type="ORF">DB88DRAFT_505082</name>
</gene>
<feature type="compositionally biased region" description="Basic residues" evidence="3">
    <location>
        <begin position="1279"/>
        <end position="1289"/>
    </location>
</feature>
<feature type="compositionally biased region" description="Low complexity" evidence="3">
    <location>
        <begin position="260"/>
        <end position="277"/>
    </location>
</feature>
<dbReference type="InterPro" id="IPR016130">
    <property type="entry name" value="Tyr_Pase_AS"/>
</dbReference>
<feature type="region of interest" description="Disordered" evidence="3">
    <location>
        <begin position="1193"/>
        <end position="1234"/>
    </location>
</feature>